<protein>
    <submittedName>
        <fullName evidence="1">Uncharacterized protein</fullName>
    </submittedName>
</protein>
<evidence type="ECO:0000313" key="2">
    <source>
        <dbReference type="Proteomes" id="UP001283361"/>
    </source>
</evidence>
<dbReference type="Proteomes" id="UP001283361">
    <property type="component" value="Unassembled WGS sequence"/>
</dbReference>
<comment type="caution">
    <text evidence="1">The sequence shown here is derived from an EMBL/GenBank/DDBJ whole genome shotgun (WGS) entry which is preliminary data.</text>
</comment>
<proteinExistence type="predicted"/>
<sequence>MPLETKLFLLSCRANNELDKSCRLMEEACIDLVGCANCGPGQAREGGDQNEEENLGREKALVLPFVVTIHQHELHCSTFWYQDPSLRALINLSWDELCLALWSLWLTATRCGDLDEVSDTSFS</sequence>
<dbReference type="EMBL" id="JAWDGP010007855">
    <property type="protein sequence ID" value="KAK3702393.1"/>
    <property type="molecule type" value="Genomic_DNA"/>
</dbReference>
<dbReference type="AlphaFoldDB" id="A0AAE0XPR4"/>
<name>A0AAE0XPR4_9GAST</name>
<organism evidence="1 2">
    <name type="scientific">Elysia crispata</name>
    <name type="common">lettuce slug</name>
    <dbReference type="NCBI Taxonomy" id="231223"/>
    <lineage>
        <taxon>Eukaryota</taxon>
        <taxon>Metazoa</taxon>
        <taxon>Spiralia</taxon>
        <taxon>Lophotrochozoa</taxon>
        <taxon>Mollusca</taxon>
        <taxon>Gastropoda</taxon>
        <taxon>Heterobranchia</taxon>
        <taxon>Euthyneura</taxon>
        <taxon>Panpulmonata</taxon>
        <taxon>Sacoglossa</taxon>
        <taxon>Placobranchoidea</taxon>
        <taxon>Plakobranchidae</taxon>
        <taxon>Elysia</taxon>
    </lineage>
</organism>
<keyword evidence="2" id="KW-1185">Reference proteome</keyword>
<accession>A0AAE0XPR4</accession>
<reference evidence="1" key="1">
    <citation type="journal article" date="2023" name="G3 (Bethesda)">
        <title>A reference genome for the long-term kleptoplast-retaining sea slug Elysia crispata morphotype clarki.</title>
        <authorList>
            <person name="Eastman K.E."/>
            <person name="Pendleton A.L."/>
            <person name="Shaikh M.A."/>
            <person name="Suttiyut T."/>
            <person name="Ogas R."/>
            <person name="Tomko P."/>
            <person name="Gavelis G."/>
            <person name="Widhalm J.R."/>
            <person name="Wisecaver J.H."/>
        </authorList>
    </citation>
    <scope>NUCLEOTIDE SEQUENCE</scope>
    <source>
        <strain evidence="1">ECLA1</strain>
    </source>
</reference>
<evidence type="ECO:0000313" key="1">
    <source>
        <dbReference type="EMBL" id="KAK3702393.1"/>
    </source>
</evidence>
<gene>
    <name evidence="1" type="ORF">RRG08_065188</name>
</gene>